<organism evidence="2 3">
    <name type="scientific">Armillaria gallica</name>
    <name type="common">Bulbous honey fungus</name>
    <name type="synonym">Armillaria bulbosa</name>
    <dbReference type="NCBI Taxonomy" id="47427"/>
    <lineage>
        <taxon>Eukaryota</taxon>
        <taxon>Fungi</taxon>
        <taxon>Dikarya</taxon>
        <taxon>Basidiomycota</taxon>
        <taxon>Agaricomycotina</taxon>
        <taxon>Agaricomycetes</taxon>
        <taxon>Agaricomycetidae</taxon>
        <taxon>Agaricales</taxon>
        <taxon>Marasmiineae</taxon>
        <taxon>Physalacriaceae</taxon>
        <taxon>Armillaria</taxon>
    </lineage>
</organism>
<reference evidence="3" key="1">
    <citation type="journal article" date="2017" name="Nat. Ecol. Evol.">
        <title>Genome expansion and lineage-specific genetic innovations in the forest pathogenic fungi Armillaria.</title>
        <authorList>
            <person name="Sipos G."/>
            <person name="Prasanna A.N."/>
            <person name="Walter M.C."/>
            <person name="O'Connor E."/>
            <person name="Balint B."/>
            <person name="Krizsan K."/>
            <person name="Kiss B."/>
            <person name="Hess J."/>
            <person name="Varga T."/>
            <person name="Slot J."/>
            <person name="Riley R."/>
            <person name="Boka B."/>
            <person name="Rigling D."/>
            <person name="Barry K."/>
            <person name="Lee J."/>
            <person name="Mihaltcheva S."/>
            <person name="LaButti K."/>
            <person name="Lipzen A."/>
            <person name="Waldron R."/>
            <person name="Moloney N.M."/>
            <person name="Sperisen C."/>
            <person name="Kredics L."/>
            <person name="Vagvoelgyi C."/>
            <person name="Patrignani A."/>
            <person name="Fitzpatrick D."/>
            <person name="Nagy I."/>
            <person name="Doyle S."/>
            <person name="Anderson J.B."/>
            <person name="Grigoriev I.V."/>
            <person name="Gueldener U."/>
            <person name="Muensterkoetter M."/>
            <person name="Nagy L.G."/>
        </authorList>
    </citation>
    <scope>NUCLEOTIDE SEQUENCE [LARGE SCALE GENOMIC DNA]</scope>
    <source>
        <strain evidence="3">Ar21-2</strain>
    </source>
</reference>
<evidence type="ECO:0000256" key="1">
    <source>
        <dbReference type="SAM" id="MobiDB-lite"/>
    </source>
</evidence>
<protein>
    <submittedName>
        <fullName evidence="2">Uncharacterized protein</fullName>
    </submittedName>
</protein>
<proteinExistence type="predicted"/>
<feature type="compositionally biased region" description="Low complexity" evidence="1">
    <location>
        <begin position="9"/>
        <end position="25"/>
    </location>
</feature>
<keyword evidence="3" id="KW-1185">Reference proteome</keyword>
<dbReference type="EMBL" id="KZ293651">
    <property type="protein sequence ID" value="PBK96058.1"/>
    <property type="molecule type" value="Genomic_DNA"/>
</dbReference>
<name>A0A2H3DYW4_ARMGA</name>
<dbReference type="InParanoid" id="A0A2H3DYW4"/>
<feature type="region of interest" description="Disordered" evidence="1">
    <location>
        <begin position="1"/>
        <end position="25"/>
    </location>
</feature>
<sequence length="149" mass="16114">MAVTSEALQPPAARPSATSPAPLSSLTTQPLLRRIASLPTRGTALSISTIRRETIPLLTFLTLGGHLLLRTARIASPFLVWALQEIVSPRKATTGSETRALLRFLTLRSQAPRPLLHISELVTLLTLAVPLARRVHLPALLLELVPSQT</sequence>
<accession>A0A2H3DYW4</accession>
<evidence type="ECO:0000313" key="2">
    <source>
        <dbReference type="EMBL" id="PBK96058.1"/>
    </source>
</evidence>
<evidence type="ECO:0000313" key="3">
    <source>
        <dbReference type="Proteomes" id="UP000217790"/>
    </source>
</evidence>
<dbReference type="AlphaFoldDB" id="A0A2H3DYW4"/>
<dbReference type="Proteomes" id="UP000217790">
    <property type="component" value="Unassembled WGS sequence"/>
</dbReference>
<gene>
    <name evidence="2" type="ORF">ARMGADRAFT_1077569</name>
</gene>